<reference evidence="4 5" key="1">
    <citation type="submission" date="2016-10" db="EMBL/GenBank/DDBJ databases">
        <authorList>
            <person name="Varghese N."/>
            <person name="Submissions S."/>
        </authorList>
    </citation>
    <scope>NUCLEOTIDE SEQUENCE [LARGE SCALE GENOMIC DNA]</scope>
    <source>
        <strain evidence="4 5">DSM 16525</strain>
    </source>
</reference>
<evidence type="ECO:0000313" key="4">
    <source>
        <dbReference type="EMBL" id="SET79804.1"/>
    </source>
</evidence>
<feature type="region of interest" description="Disordered" evidence="1">
    <location>
        <begin position="26"/>
        <end position="64"/>
    </location>
</feature>
<evidence type="ECO:0000256" key="1">
    <source>
        <dbReference type="SAM" id="MobiDB-lite"/>
    </source>
</evidence>
<organism evidence="3 6">
    <name type="scientific">Myxococcus fulvus</name>
    <dbReference type="NCBI Taxonomy" id="33"/>
    <lineage>
        <taxon>Bacteria</taxon>
        <taxon>Pseudomonadati</taxon>
        <taxon>Myxococcota</taxon>
        <taxon>Myxococcia</taxon>
        <taxon>Myxococcales</taxon>
        <taxon>Cystobacterineae</taxon>
        <taxon>Myxococcaceae</taxon>
        <taxon>Myxococcus</taxon>
    </lineage>
</organism>
<evidence type="ECO:0000313" key="5">
    <source>
        <dbReference type="Proteomes" id="UP000183760"/>
    </source>
</evidence>
<accession>A0A511T8Q3</accession>
<feature type="compositionally biased region" description="Polar residues" evidence="1">
    <location>
        <begin position="28"/>
        <end position="44"/>
    </location>
</feature>
<dbReference type="EMBL" id="FOIB01000003">
    <property type="protein sequence ID" value="SET79804.1"/>
    <property type="molecule type" value="Genomic_DNA"/>
</dbReference>
<keyword evidence="2" id="KW-0732">Signal</keyword>
<feature type="compositionally biased region" description="Basic and acidic residues" evidence="1">
    <location>
        <begin position="46"/>
        <end position="64"/>
    </location>
</feature>
<dbReference type="Proteomes" id="UP000321514">
    <property type="component" value="Unassembled WGS sequence"/>
</dbReference>
<dbReference type="Proteomes" id="UP000183760">
    <property type="component" value="Unassembled WGS sequence"/>
</dbReference>
<dbReference type="STRING" id="1334629.MFUL124B02_23895"/>
<protein>
    <recommendedName>
        <fullName evidence="7">Lipoprotein</fullName>
    </recommendedName>
</protein>
<dbReference type="EMBL" id="BJXR01000039">
    <property type="protein sequence ID" value="GEN10560.1"/>
    <property type="molecule type" value="Genomic_DNA"/>
</dbReference>
<reference evidence="3 6" key="2">
    <citation type="submission" date="2019-07" db="EMBL/GenBank/DDBJ databases">
        <title>Whole genome shotgun sequence of Myxococcus fulvus NBRC 100333.</title>
        <authorList>
            <person name="Hosoyama A."/>
            <person name="Uohara A."/>
            <person name="Ohji S."/>
            <person name="Ichikawa N."/>
        </authorList>
    </citation>
    <scope>NUCLEOTIDE SEQUENCE [LARGE SCALE GENOMIC DNA]</scope>
    <source>
        <strain evidence="3 6">NBRC 100333</strain>
    </source>
</reference>
<dbReference type="SUPFAM" id="SSF69318">
    <property type="entry name" value="Integrin alpha N-terminal domain"/>
    <property type="match status" value="1"/>
</dbReference>
<dbReference type="RefSeq" id="WP_046714084.1">
    <property type="nucleotide sequence ID" value="NZ_BJXR01000039.1"/>
</dbReference>
<dbReference type="PROSITE" id="PS51257">
    <property type="entry name" value="PROKAR_LIPOPROTEIN"/>
    <property type="match status" value="1"/>
</dbReference>
<evidence type="ECO:0000313" key="6">
    <source>
        <dbReference type="Proteomes" id="UP000321514"/>
    </source>
</evidence>
<feature type="region of interest" description="Disordered" evidence="1">
    <location>
        <begin position="187"/>
        <end position="207"/>
    </location>
</feature>
<evidence type="ECO:0008006" key="7">
    <source>
        <dbReference type="Google" id="ProtNLM"/>
    </source>
</evidence>
<name>A0A511T8Q3_MYXFU</name>
<dbReference type="OrthoDB" id="9791995at2"/>
<evidence type="ECO:0000313" key="3">
    <source>
        <dbReference type="EMBL" id="GEN10560.1"/>
    </source>
</evidence>
<evidence type="ECO:0000256" key="2">
    <source>
        <dbReference type="SAM" id="SignalP"/>
    </source>
</evidence>
<proteinExistence type="predicted"/>
<dbReference type="InterPro" id="IPR028994">
    <property type="entry name" value="Integrin_alpha_N"/>
</dbReference>
<feature type="signal peptide" evidence="2">
    <location>
        <begin position="1"/>
        <end position="19"/>
    </location>
</feature>
<comment type="caution">
    <text evidence="3">The sequence shown here is derived from an EMBL/GenBank/DDBJ whole genome shotgun (WGS) entry which is preliminary data.</text>
</comment>
<dbReference type="Gene3D" id="3.90.930.1">
    <property type="match status" value="1"/>
</dbReference>
<keyword evidence="5" id="KW-1185">Reference proteome</keyword>
<gene>
    <name evidence="3" type="ORF">MFU01_55970</name>
    <name evidence="4" type="ORF">SAMN05443572_103270</name>
</gene>
<dbReference type="AlphaFoldDB" id="A0A511T8Q3"/>
<sequence length="207" mass="23170">MTVAKRWIFLGFVTTGLLAGCAGDKASGRNQGASGQSSPTTTGESVKPERARGEHVTAQDVNGDGKPDVWTYTVDVEGSDTLRKVRQELDLNWDGRVDLTRFFDESGALMREVMDLDYDGKVDATYFYEKGANTRRERDFDGDGKPDSVTYYERGVLVRKERDTNGDGRVDYWEYWEKGQVDRIGEDLDGDGTVDKWTRNPNNAASD</sequence>
<feature type="chain" id="PRO_5023015993" description="Lipoprotein" evidence="2">
    <location>
        <begin position="20"/>
        <end position="207"/>
    </location>
</feature>